<keyword evidence="1" id="KW-0560">Oxidoreductase</keyword>
<name>A0A9J6RLL3_9GAMM</name>
<dbReference type="PANTHER" id="PTHR13847">
    <property type="entry name" value="SARCOSINE DEHYDROGENASE-RELATED"/>
    <property type="match status" value="1"/>
</dbReference>
<dbReference type="Gene3D" id="3.50.50.60">
    <property type="entry name" value="FAD/NAD(P)-binding domain"/>
    <property type="match status" value="1"/>
</dbReference>
<evidence type="ECO:0000256" key="1">
    <source>
        <dbReference type="ARBA" id="ARBA00023002"/>
    </source>
</evidence>
<protein>
    <submittedName>
        <fullName evidence="3">FAD-dependent oxidoreductase</fullName>
    </submittedName>
</protein>
<dbReference type="GO" id="GO:0016491">
    <property type="term" value="F:oxidoreductase activity"/>
    <property type="evidence" value="ECO:0007669"/>
    <property type="project" value="UniProtKB-KW"/>
</dbReference>
<dbReference type="Proteomes" id="UP001069090">
    <property type="component" value="Unassembled WGS sequence"/>
</dbReference>
<evidence type="ECO:0000313" key="4">
    <source>
        <dbReference type="Proteomes" id="UP001069090"/>
    </source>
</evidence>
<sequence length="407" mass="44688">MSQHSIEVDIAIIGGGIAGLWLLNRLCQQGYNAILFEQGDLGGAQTIASQGMIHGGIKYALSGALSGSSEAIADMPDHWRRCLKGEGDVDLRKAKVLSEHFYLWSTASIASKFTSFFASKLTRGRVDKVSRNDYPAAFANPKFKGRVYRLVDLVLDVPSLLSTLANNCAGRIFAINNEHCQWHSNGQNIESLSLQQGEQHYHIKAQRFIFSAGKGNGDLMQQLNIQQPAMQLRPLQQVLVKHSHHLPLYAHCMGNNPSPRLTISSHQTEDGNTVWYLGGDLATEHANSDSAVVIAKAKQELAELFPWLDFSAAQWATLRIDRAEPKQKGLIKPDQAFAAKAGNLANAIIAWPTKLTLSPNLGDQVDALLRADNIAPQHSELHPALKQLATPQVARPCWETLFNQAPL</sequence>
<dbReference type="InterPro" id="IPR006076">
    <property type="entry name" value="FAD-dep_OxRdtase"/>
</dbReference>
<accession>A0A9J6RLL3</accession>
<proteinExistence type="predicted"/>
<dbReference type="RefSeq" id="WP_258331038.1">
    <property type="nucleotide sequence ID" value="NZ_JAPTGG010000004.1"/>
</dbReference>
<feature type="domain" description="FAD dependent oxidoreductase" evidence="2">
    <location>
        <begin position="9"/>
        <end position="320"/>
    </location>
</feature>
<dbReference type="EMBL" id="JAPTGG010000004">
    <property type="protein sequence ID" value="MCZ0864885.1"/>
    <property type="molecule type" value="Genomic_DNA"/>
</dbReference>
<gene>
    <name evidence="3" type="ORF">O0V09_06715</name>
</gene>
<reference evidence="3 4" key="1">
    <citation type="submission" date="2022-12" db="EMBL/GenBank/DDBJ databases">
        <title>Dasania phycosphaerae sp. nov., isolated from particulate material of the south coast of Korea.</title>
        <authorList>
            <person name="Jiang Y."/>
        </authorList>
    </citation>
    <scope>NUCLEOTIDE SEQUENCE [LARGE SCALE GENOMIC DNA]</scope>
    <source>
        <strain evidence="3 4">GY-19</strain>
    </source>
</reference>
<dbReference type="AlphaFoldDB" id="A0A9J6RLL3"/>
<dbReference type="Pfam" id="PF01266">
    <property type="entry name" value="DAO"/>
    <property type="match status" value="1"/>
</dbReference>
<dbReference type="Gene3D" id="3.30.9.10">
    <property type="entry name" value="D-Amino Acid Oxidase, subunit A, domain 2"/>
    <property type="match status" value="1"/>
</dbReference>
<comment type="caution">
    <text evidence="3">The sequence shown here is derived from an EMBL/GenBank/DDBJ whole genome shotgun (WGS) entry which is preliminary data.</text>
</comment>
<dbReference type="GO" id="GO:0005737">
    <property type="term" value="C:cytoplasm"/>
    <property type="evidence" value="ECO:0007669"/>
    <property type="project" value="TreeGrafter"/>
</dbReference>
<dbReference type="InterPro" id="IPR036188">
    <property type="entry name" value="FAD/NAD-bd_sf"/>
</dbReference>
<organism evidence="3 4">
    <name type="scientific">Dasania phycosphaerae</name>
    <dbReference type="NCBI Taxonomy" id="2950436"/>
    <lineage>
        <taxon>Bacteria</taxon>
        <taxon>Pseudomonadati</taxon>
        <taxon>Pseudomonadota</taxon>
        <taxon>Gammaproteobacteria</taxon>
        <taxon>Cellvibrionales</taxon>
        <taxon>Spongiibacteraceae</taxon>
        <taxon>Dasania</taxon>
    </lineage>
</organism>
<evidence type="ECO:0000313" key="3">
    <source>
        <dbReference type="EMBL" id="MCZ0864885.1"/>
    </source>
</evidence>
<dbReference type="PANTHER" id="PTHR13847:SF289">
    <property type="entry name" value="GLYCINE OXIDASE"/>
    <property type="match status" value="1"/>
</dbReference>
<keyword evidence="4" id="KW-1185">Reference proteome</keyword>
<evidence type="ECO:0000259" key="2">
    <source>
        <dbReference type="Pfam" id="PF01266"/>
    </source>
</evidence>
<dbReference type="SUPFAM" id="SSF51905">
    <property type="entry name" value="FAD/NAD(P)-binding domain"/>
    <property type="match status" value="1"/>
</dbReference>